<dbReference type="InterPro" id="IPR011990">
    <property type="entry name" value="TPR-like_helical_dom_sf"/>
</dbReference>
<dbReference type="Gene3D" id="1.25.40.10">
    <property type="entry name" value="Tetratricopeptide repeat domain"/>
    <property type="match status" value="2"/>
</dbReference>
<evidence type="ECO:0008006" key="2">
    <source>
        <dbReference type="Google" id="ProtNLM"/>
    </source>
</evidence>
<organism evidence="1">
    <name type="scientific">marine metagenome</name>
    <dbReference type="NCBI Taxonomy" id="408172"/>
    <lineage>
        <taxon>unclassified sequences</taxon>
        <taxon>metagenomes</taxon>
        <taxon>ecological metagenomes</taxon>
    </lineage>
</organism>
<reference evidence="1" key="1">
    <citation type="submission" date="2018-05" db="EMBL/GenBank/DDBJ databases">
        <authorList>
            <person name="Lanie J.A."/>
            <person name="Ng W.-L."/>
            <person name="Kazmierczak K.M."/>
            <person name="Andrzejewski T.M."/>
            <person name="Davidsen T.M."/>
            <person name="Wayne K.J."/>
            <person name="Tettelin H."/>
            <person name="Glass J.I."/>
            <person name="Rusch D."/>
            <person name="Podicherti R."/>
            <person name="Tsui H.-C.T."/>
            <person name="Winkler M.E."/>
        </authorList>
    </citation>
    <scope>NUCLEOTIDE SEQUENCE</scope>
</reference>
<dbReference type="EMBL" id="UINC01001345">
    <property type="protein sequence ID" value="SUZ78213.1"/>
    <property type="molecule type" value="Genomic_DNA"/>
</dbReference>
<dbReference type="AlphaFoldDB" id="A0A381QKU7"/>
<sequence length="671" mass="75701">MVIAITCFFKLLSAKAQDDLSIDLNNIEIPEARLPLCFGLSNISELPALEICDALNLDLNVKARELSERWIRDQPDSPAAQFALAEVLLTVEGNMPRALFHLNRAEELTGYETLETAFNSGYMPWHYLTLSQLSLVHQLMGEQIKSLEYLDKLNEIYGLDIEPLRGWPLIKLKQYEAARQSANRVLQTNDNERERARAWNTLCAAELASLLPIKSTSACDRTIDGDENNSSRVNNFDTVYLTNASEVALSLLEIEQAEDYLRRATQYLNPSSVADPWIYMLYLSMNQGRFDEARNALDSMLLWREQQEPIVSIMNRAEHFLVSASFLLLAGYAEDAVKLTKTALNQPDRNGSYSADDEQKDAYAALLNMAANRAEYQIQLENMATMDFIGAMRARLNSITLQLNAWRAARRAGSLFAKFEVIQNRLRPYAPLDVHIPEWLEPELVQLIGTGVMSAVLEQARENGAFQLNNGYYYSYRAEIAALDKDYTSVLEAAGNALTLLPDQETLLRARISARMADAFWRIGQHEESLKSYAIALRQDPSISRRLETSIPVKLDANGSEFSKRVSKYLLRSPRFHEHENGFNLSVRETPDLSICLNARTGNVISCYTMSTAANQSSDWNAQELTRNFHARTFGLGYDISKAQRSILLGSSVILSSLINGNQNREAFLNR</sequence>
<evidence type="ECO:0000313" key="1">
    <source>
        <dbReference type="EMBL" id="SUZ78213.1"/>
    </source>
</evidence>
<accession>A0A381QKU7</accession>
<protein>
    <recommendedName>
        <fullName evidence="2">MalT-like TPR region domain-containing protein</fullName>
    </recommendedName>
</protein>
<proteinExistence type="predicted"/>
<name>A0A381QKU7_9ZZZZ</name>
<dbReference type="SUPFAM" id="SSF48452">
    <property type="entry name" value="TPR-like"/>
    <property type="match status" value="3"/>
</dbReference>
<gene>
    <name evidence="1" type="ORF">METZ01_LOCUS31067</name>
</gene>